<proteinExistence type="predicted"/>
<sequence length="354" mass="38386">MSNTGSTAPRSGGPGRNFFVDVTAPSTARDGFDVFRREWEGQVGEALPLPPLEPLGSGDFRVTVRASKMHDAVIADLQGESLAGGTRGAGHHLDDRVLVHVVRRGEWRFVRPRERGEFAVPAGQFIARHNGPPVRFEMEPRTTAKVLILPAAQLRPLIGDRPVVGPADSTEVRLLMGYAGLVDASLNDLTPAGLQAARNSLIELTKGVLTQGFDDHEPWLAPALAEAAKGIVDSRLTDPELSPSALARELNVSVRTLHRAFAAAEESVSAYIRRRRLEQARLELASPLGRPSISELAARWRFADSSHFVRAFKKRYGQTPSQFVRSRSTVPGPRPTGSGTAPGRRPTAPDAERS</sequence>
<keyword evidence="1" id="KW-0805">Transcription regulation</keyword>
<dbReference type="Pfam" id="PF12833">
    <property type="entry name" value="HTH_18"/>
    <property type="match status" value="1"/>
</dbReference>
<evidence type="ECO:0000256" key="4">
    <source>
        <dbReference type="SAM" id="MobiDB-lite"/>
    </source>
</evidence>
<dbReference type="PRINTS" id="PR00032">
    <property type="entry name" value="HTHARAC"/>
</dbReference>
<keyword evidence="2" id="KW-0238">DNA-binding</keyword>
<dbReference type="InterPro" id="IPR050204">
    <property type="entry name" value="AraC_XylS_family_regulators"/>
</dbReference>
<evidence type="ECO:0000259" key="5">
    <source>
        <dbReference type="PROSITE" id="PS01124"/>
    </source>
</evidence>
<organism evidence="6">
    <name type="scientific">Streptomyces galbus</name>
    <dbReference type="NCBI Taxonomy" id="33898"/>
    <lineage>
        <taxon>Bacteria</taxon>
        <taxon>Bacillati</taxon>
        <taxon>Actinomycetota</taxon>
        <taxon>Actinomycetes</taxon>
        <taxon>Kitasatosporales</taxon>
        <taxon>Streptomycetaceae</taxon>
        <taxon>Streptomyces</taxon>
    </lineage>
</organism>
<dbReference type="GO" id="GO:0003700">
    <property type="term" value="F:DNA-binding transcription factor activity"/>
    <property type="evidence" value="ECO:0007669"/>
    <property type="project" value="InterPro"/>
</dbReference>
<evidence type="ECO:0000256" key="1">
    <source>
        <dbReference type="ARBA" id="ARBA00023015"/>
    </source>
</evidence>
<dbReference type="GO" id="GO:0043565">
    <property type="term" value="F:sequence-specific DNA binding"/>
    <property type="evidence" value="ECO:0007669"/>
    <property type="project" value="InterPro"/>
</dbReference>
<dbReference type="EMBL" id="GU300145">
    <property type="protein sequence ID" value="ADE22329.1"/>
    <property type="molecule type" value="Genomic_DNA"/>
</dbReference>
<name>E5DHP1_STRGB</name>
<dbReference type="PROSITE" id="PS01124">
    <property type="entry name" value="HTH_ARAC_FAMILY_2"/>
    <property type="match status" value="1"/>
</dbReference>
<dbReference type="SMART" id="SM00342">
    <property type="entry name" value="HTH_ARAC"/>
    <property type="match status" value="1"/>
</dbReference>
<protein>
    <submittedName>
        <fullName evidence="6">DNA binding protein</fullName>
    </submittedName>
</protein>
<evidence type="ECO:0000313" key="6">
    <source>
        <dbReference type="EMBL" id="ADE22329.1"/>
    </source>
</evidence>
<dbReference type="PANTHER" id="PTHR46796:SF6">
    <property type="entry name" value="ARAC SUBFAMILY"/>
    <property type="match status" value="1"/>
</dbReference>
<evidence type="ECO:0000256" key="2">
    <source>
        <dbReference type="ARBA" id="ARBA00023125"/>
    </source>
</evidence>
<dbReference type="InterPro" id="IPR020449">
    <property type="entry name" value="Tscrpt_reg_AraC-type_HTH"/>
</dbReference>
<feature type="compositionally biased region" description="Polar residues" evidence="4">
    <location>
        <begin position="319"/>
        <end position="329"/>
    </location>
</feature>
<feature type="domain" description="HTH araC/xylS-type" evidence="5">
    <location>
        <begin position="226"/>
        <end position="326"/>
    </location>
</feature>
<evidence type="ECO:0000256" key="3">
    <source>
        <dbReference type="ARBA" id="ARBA00023163"/>
    </source>
</evidence>
<dbReference type="InterPro" id="IPR018062">
    <property type="entry name" value="HTH_AraC-typ_CS"/>
</dbReference>
<dbReference type="PANTHER" id="PTHR46796">
    <property type="entry name" value="HTH-TYPE TRANSCRIPTIONAL ACTIVATOR RHAS-RELATED"/>
    <property type="match status" value="1"/>
</dbReference>
<dbReference type="InterPro" id="IPR009057">
    <property type="entry name" value="Homeodomain-like_sf"/>
</dbReference>
<dbReference type="Gene3D" id="1.10.10.60">
    <property type="entry name" value="Homeodomain-like"/>
    <property type="match status" value="1"/>
</dbReference>
<keyword evidence="3" id="KW-0804">Transcription</keyword>
<dbReference type="InterPro" id="IPR018060">
    <property type="entry name" value="HTH_AraC"/>
</dbReference>
<accession>E5DHP1</accession>
<dbReference type="SUPFAM" id="SSF46689">
    <property type="entry name" value="Homeodomain-like"/>
    <property type="match status" value="1"/>
</dbReference>
<feature type="region of interest" description="Disordered" evidence="4">
    <location>
        <begin position="319"/>
        <end position="354"/>
    </location>
</feature>
<reference evidence="6" key="1">
    <citation type="journal article" date="2010" name="FEMS Microbiol. Lett.">
        <title>The methoxymalonyl-acyl carrier protein biosynthesis locus and the nearby gene with the beta-ketoacyl synthase domain are involved in the biosynthesis of galbonolides in Streptomyces galbus, but these loci are separate from the modular polyketide synthase gene cluster.</title>
        <authorList>
            <person name="Karki S."/>
            <person name="Kwon S.Y."/>
            <person name="Yoo H.G."/>
            <person name="Suh J.W."/>
            <person name="Park S.H."/>
            <person name="Kwon H.J."/>
        </authorList>
    </citation>
    <scope>NUCLEOTIDE SEQUENCE</scope>
    <source>
        <strain evidence="6">KCCM 41354</strain>
    </source>
</reference>
<dbReference type="PROSITE" id="PS00041">
    <property type="entry name" value="HTH_ARAC_FAMILY_1"/>
    <property type="match status" value="1"/>
</dbReference>
<dbReference type="AlphaFoldDB" id="E5DHP1"/>